<reference evidence="1" key="1">
    <citation type="submission" date="2022-07" db="EMBL/GenBank/DDBJ databases">
        <title>Gramela sediminis sp. nov., isolated from deep-sea sediment of the Indian Ocean.</title>
        <authorList>
            <person name="Shi H."/>
        </authorList>
    </citation>
    <scope>NUCLEOTIDE SEQUENCE</scope>
    <source>
        <strain evidence="1">GC03-9</strain>
    </source>
</reference>
<name>A0A9X2KZZ6_9FLAO</name>
<protein>
    <submittedName>
        <fullName evidence="1">Uncharacterized protein</fullName>
    </submittedName>
</protein>
<dbReference type="AlphaFoldDB" id="A0A9X2KZZ6"/>
<gene>
    <name evidence="1" type="ORF">MKO06_15715</name>
</gene>
<dbReference type="RefSeq" id="WP_241552219.1">
    <property type="nucleotide sequence ID" value="NZ_JANCNS010000003.1"/>
</dbReference>
<accession>A0A9X2KZZ6</accession>
<organism evidence="1 2">
    <name type="scientific">Christiangramia oceanisediminis</name>
    <dbReference type="NCBI Taxonomy" id="2920386"/>
    <lineage>
        <taxon>Bacteria</taxon>
        <taxon>Pseudomonadati</taxon>
        <taxon>Bacteroidota</taxon>
        <taxon>Flavobacteriia</taxon>
        <taxon>Flavobacteriales</taxon>
        <taxon>Flavobacteriaceae</taxon>
        <taxon>Christiangramia</taxon>
    </lineage>
</organism>
<comment type="caution">
    <text evidence="1">The sequence shown here is derived from an EMBL/GenBank/DDBJ whole genome shotgun (WGS) entry which is preliminary data.</text>
</comment>
<proteinExistence type="predicted"/>
<dbReference type="Proteomes" id="UP001155280">
    <property type="component" value="Unassembled WGS sequence"/>
</dbReference>
<evidence type="ECO:0000313" key="1">
    <source>
        <dbReference type="EMBL" id="MCP9201357.1"/>
    </source>
</evidence>
<keyword evidence="2" id="KW-1185">Reference proteome</keyword>
<evidence type="ECO:0000313" key="2">
    <source>
        <dbReference type="Proteomes" id="UP001155280"/>
    </source>
</evidence>
<dbReference type="EMBL" id="JANCNS010000003">
    <property type="protein sequence ID" value="MCP9201357.1"/>
    <property type="molecule type" value="Genomic_DNA"/>
</dbReference>
<sequence>MKRKVHLTRLSQNREIIEETEVEFDILGEETYKHPANKKGMIPMKTSLGKYVHVGTKDGDYRRWYITESLNEEMLNLPEENEEDS</sequence>